<evidence type="ECO:0000256" key="1">
    <source>
        <dbReference type="SAM" id="Phobius"/>
    </source>
</evidence>
<feature type="transmembrane region" description="Helical" evidence="1">
    <location>
        <begin position="60"/>
        <end position="85"/>
    </location>
</feature>
<organism evidence="2 3">
    <name type="scientific">Prevotella histicola</name>
    <dbReference type="NCBI Taxonomy" id="470565"/>
    <lineage>
        <taxon>Bacteria</taxon>
        <taxon>Pseudomonadati</taxon>
        <taxon>Bacteroidota</taxon>
        <taxon>Bacteroidia</taxon>
        <taxon>Bacteroidales</taxon>
        <taxon>Prevotellaceae</taxon>
        <taxon>Prevotella</taxon>
    </lineage>
</organism>
<sequence length="93" mass="10715">MKKEMTFTEQNTSYNDLSRLFSDGCAWLQAPVMWLRRYYSAILEREVSTKQASYITQAQVAFVFAAFPIMSSLLLHLAAVVWFAASIYMCKRA</sequence>
<keyword evidence="1" id="KW-0472">Membrane</keyword>
<protein>
    <submittedName>
        <fullName evidence="2">Uncharacterized protein</fullName>
    </submittedName>
</protein>
<name>A0A930HXH4_9BACT</name>
<keyword evidence="1" id="KW-0812">Transmembrane</keyword>
<gene>
    <name evidence="2" type="ORF">HXN33_01495</name>
</gene>
<dbReference type="RefSeq" id="WP_025791423.1">
    <property type="nucleotide sequence ID" value="NZ_CAUPFN010000004.1"/>
</dbReference>
<dbReference type="AlphaFoldDB" id="A0A930HXH4"/>
<dbReference type="EMBL" id="JABZSQ010000013">
    <property type="protein sequence ID" value="MBF1414230.1"/>
    <property type="molecule type" value="Genomic_DNA"/>
</dbReference>
<keyword evidence="1" id="KW-1133">Transmembrane helix</keyword>
<proteinExistence type="predicted"/>
<reference evidence="2" key="1">
    <citation type="submission" date="2020-04" db="EMBL/GenBank/DDBJ databases">
        <title>Deep metagenomics examines the oral microbiome during advanced dental caries in children, revealing novel taxa and co-occurrences with host molecules.</title>
        <authorList>
            <person name="Baker J.L."/>
            <person name="Morton J.T."/>
            <person name="Dinis M."/>
            <person name="Alvarez R."/>
            <person name="Tran N.C."/>
            <person name="Knight R."/>
            <person name="Edlund A."/>
        </authorList>
    </citation>
    <scope>NUCLEOTIDE SEQUENCE</scope>
    <source>
        <strain evidence="2">JCVI_25_bin.9</strain>
    </source>
</reference>
<comment type="caution">
    <text evidence="2">The sequence shown here is derived from an EMBL/GenBank/DDBJ whole genome shotgun (WGS) entry which is preliminary data.</text>
</comment>
<evidence type="ECO:0000313" key="2">
    <source>
        <dbReference type="EMBL" id="MBF1414230.1"/>
    </source>
</evidence>
<dbReference type="Proteomes" id="UP000757461">
    <property type="component" value="Unassembled WGS sequence"/>
</dbReference>
<accession>A0A930HXH4</accession>
<evidence type="ECO:0000313" key="3">
    <source>
        <dbReference type="Proteomes" id="UP000757461"/>
    </source>
</evidence>